<sequence length="291" mass="30375">MKLKRVTAIALSAGLMLGVAGCASTATPSADPIVIGSQAYYSNEIIAEAYAQVLEDAGFSVERQFSLGQRDVYMPAIEAGEIDLFPEYTGNLLQYFVPEATETTAADVYAALSAALPAGLSALAMSPATDQDSYNVTEEFATANKLTSIADLATLKDLKLGGAPELAERPYGPKGLLEKYGVTVTFEATGDTTVDSLVAGQVSLANVYSADPRISQLKLVTLSDPLGLFLASNVVPIASDSVTADARALIDAVSAAMTPADLVALNVRSVEEKLSASVIARDWLVSKGLLK</sequence>
<dbReference type="EMBL" id="CAEZTD010000115">
    <property type="protein sequence ID" value="CAB4569931.1"/>
    <property type="molecule type" value="Genomic_DNA"/>
</dbReference>
<protein>
    <submittedName>
        <fullName evidence="2">Unannotated protein</fullName>
    </submittedName>
</protein>
<gene>
    <name evidence="2" type="ORF">UFOPK1591_01239</name>
</gene>
<dbReference type="InterPro" id="IPR007210">
    <property type="entry name" value="ABC_Gly_betaine_transp_sub-bd"/>
</dbReference>
<reference evidence="2" key="1">
    <citation type="submission" date="2020-05" db="EMBL/GenBank/DDBJ databases">
        <authorList>
            <person name="Chiriac C."/>
            <person name="Salcher M."/>
            <person name="Ghai R."/>
            <person name="Kavagutti S V."/>
        </authorList>
    </citation>
    <scope>NUCLEOTIDE SEQUENCE</scope>
</reference>
<dbReference type="SUPFAM" id="SSF53850">
    <property type="entry name" value="Periplasmic binding protein-like II"/>
    <property type="match status" value="1"/>
</dbReference>
<accession>A0A6J6E0M1</accession>
<dbReference type="AlphaFoldDB" id="A0A6J6E0M1"/>
<dbReference type="Gene3D" id="3.40.190.120">
    <property type="entry name" value="Osmoprotection protein (prox), domain 2"/>
    <property type="match status" value="1"/>
</dbReference>
<evidence type="ECO:0000259" key="1">
    <source>
        <dbReference type="Pfam" id="PF04069"/>
    </source>
</evidence>
<dbReference type="CDD" id="cd13606">
    <property type="entry name" value="PBP2_ProX_like"/>
    <property type="match status" value="1"/>
</dbReference>
<dbReference type="GO" id="GO:0043190">
    <property type="term" value="C:ATP-binding cassette (ABC) transporter complex"/>
    <property type="evidence" value="ECO:0007669"/>
    <property type="project" value="InterPro"/>
</dbReference>
<dbReference type="PROSITE" id="PS51257">
    <property type="entry name" value="PROKAR_LIPOPROTEIN"/>
    <property type="match status" value="1"/>
</dbReference>
<dbReference type="GO" id="GO:0022857">
    <property type="term" value="F:transmembrane transporter activity"/>
    <property type="evidence" value="ECO:0007669"/>
    <property type="project" value="InterPro"/>
</dbReference>
<name>A0A6J6E0M1_9ZZZZ</name>
<organism evidence="2">
    <name type="scientific">freshwater metagenome</name>
    <dbReference type="NCBI Taxonomy" id="449393"/>
    <lineage>
        <taxon>unclassified sequences</taxon>
        <taxon>metagenomes</taxon>
        <taxon>ecological metagenomes</taxon>
    </lineage>
</organism>
<dbReference type="Gene3D" id="3.40.190.10">
    <property type="entry name" value="Periplasmic binding protein-like II"/>
    <property type="match status" value="1"/>
</dbReference>
<proteinExistence type="predicted"/>
<evidence type="ECO:0000313" key="2">
    <source>
        <dbReference type="EMBL" id="CAB4569931.1"/>
    </source>
</evidence>
<feature type="domain" description="ABC-type glycine betaine transport system substrate-binding" evidence="1">
    <location>
        <begin position="31"/>
        <end position="284"/>
    </location>
</feature>
<dbReference type="Pfam" id="PF04069">
    <property type="entry name" value="OpuAC"/>
    <property type="match status" value="1"/>
</dbReference>